<keyword evidence="5" id="KW-1185">Reference proteome</keyword>
<dbReference type="InterPro" id="IPR001748">
    <property type="entry name" value="BUD31"/>
</dbReference>
<evidence type="ECO:0000256" key="1">
    <source>
        <dbReference type="ARBA" id="ARBA00004123"/>
    </source>
</evidence>
<dbReference type="GO" id="GO:0000398">
    <property type="term" value="P:mRNA splicing, via spliceosome"/>
    <property type="evidence" value="ECO:0007669"/>
    <property type="project" value="EnsemblFungi"/>
</dbReference>
<reference evidence="5" key="1">
    <citation type="submission" date="2016-02" db="EMBL/GenBank/DDBJ databases">
        <title>Comparative genomics of biotechnologically important yeasts.</title>
        <authorList>
            <consortium name="DOE Joint Genome Institute"/>
            <person name="Riley R."/>
            <person name="Haridas S."/>
            <person name="Wolfe K.H."/>
            <person name="Lopes M.R."/>
            <person name="Hittinger C.T."/>
            <person name="Goker M."/>
            <person name="Salamov A."/>
            <person name="Wisecaver J."/>
            <person name="Long T.M."/>
            <person name="Aerts A.L."/>
            <person name="Barry K."/>
            <person name="Choi C."/>
            <person name="Clum A."/>
            <person name="Coughlan A.Y."/>
            <person name="Deshpande S."/>
            <person name="Douglass A.P."/>
            <person name="Hanson S.J."/>
            <person name="Klenk H.-P."/>
            <person name="Labutti K."/>
            <person name="Lapidus A."/>
            <person name="Lindquist E."/>
            <person name="Lipzen A."/>
            <person name="Meier-Kolthoff J.P."/>
            <person name="Ohm R.A."/>
            <person name="Otillar R.P."/>
            <person name="Pangilinan J."/>
            <person name="Peng Y."/>
            <person name="Rokas A."/>
            <person name="Rosa C.A."/>
            <person name="Scheuner C."/>
            <person name="Sibirny A.A."/>
            <person name="Slot J.C."/>
            <person name="Stielow J.B."/>
            <person name="Sun H."/>
            <person name="Kurtzman C.P."/>
            <person name="Blackwell M."/>
            <person name="Jeffries T.W."/>
            <person name="Grigoriev I.V."/>
        </authorList>
    </citation>
    <scope>NUCLEOTIDE SEQUENCE [LARGE SCALE GENOMIC DNA]</scope>
    <source>
        <strain evidence="5">NRRL Y-17796</strain>
    </source>
</reference>
<dbReference type="Pfam" id="PF01125">
    <property type="entry name" value="BUD31"/>
    <property type="match status" value="1"/>
</dbReference>
<dbReference type="GO" id="GO:0005686">
    <property type="term" value="C:U2 snRNP"/>
    <property type="evidence" value="ECO:0007669"/>
    <property type="project" value="EnsemblFungi"/>
</dbReference>
<evidence type="ECO:0000313" key="4">
    <source>
        <dbReference type="EMBL" id="ODV90452.1"/>
    </source>
</evidence>
<dbReference type="PRINTS" id="PR00322">
    <property type="entry name" value="G10"/>
</dbReference>
<evidence type="ECO:0000313" key="5">
    <source>
        <dbReference type="Proteomes" id="UP000095023"/>
    </source>
</evidence>
<protein>
    <recommendedName>
        <fullName evidence="6">G10 protein</fullName>
    </recommendedName>
</protein>
<dbReference type="EMBL" id="KV453842">
    <property type="protein sequence ID" value="ODV90452.1"/>
    <property type="molecule type" value="Genomic_DNA"/>
</dbReference>
<dbReference type="PANTHER" id="PTHR19411">
    <property type="entry name" value="PROTEIN BUD31-RELATED"/>
    <property type="match status" value="1"/>
</dbReference>
<evidence type="ECO:0000256" key="2">
    <source>
        <dbReference type="ARBA" id="ARBA00005287"/>
    </source>
</evidence>
<dbReference type="Proteomes" id="UP000095023">
    <property type="component" value="Unassembled WGS sequence"/>
</dbReference>
<gene>
    <name evidence="4" type="ORF">CANCADRAFT_2181</name>
</gene>
<dbReference type="PANTHER" id="PTHR19411:SF0">
    <property type="entry name" value="PROTEIN BUD31 HOMOLOG"/>
    <property type="match status" value="1"/>
</dbReference>
<evidence type="ECO:0008006" key="6">
    <source>
        <dbReference type="Google" id="ProtNLM"/>
    </source>
</evidence>
<dbReference type="AlphaFoldDB" id="A0A1E4TF96"/>
<evidence type="ECO:0000256" key="3">
    <source>
        <dbReference type="ARBA" id="ARBA00023242"/>
    </source>
</evidence>
<sequence>MTKSARKSRRPPPKGYDEVKPTLDAFAERIEELSGVSSEETTWKMFQLLHQRSRYIYEMYYRKHAISKELYDWLLKARLGDPLLIAKWKKQGYENLCCLRCIDTGSIGGKTTCICRVPKGSMTATDDDVKTIRCRPCGCRGCASGD</sequence>
<dbReference type="GO" id="GO:0000974">
    <property type="term" value="C:Prp19 complex"/>
    <property type="evidence" value="ECO:0007669"/>
    <property type="project" value="EnsemblFungi"/>
</dbReference>
<accession>A0A1E4TF96</accession>
<dbReference type="GO" id="GO:0005681">
    <property type="term" value="C:spliceosomal complex"/>
    <property type="evidence" value="ECO:0007669"/>
    <property type="project" value="TreeGrafter"/>
</dbReference>
<comment type="subcellular location">
    <subcellularLocation>
        <location evidence="1">Nucleus</location>
    </subcellularLocation>
</comment>
<comment type="similarity">
    <text evidence="2">Belongs to the BUD31 (G10) family.</text>
</comment>
<proteinExistence type="inferred from homology"/>
<dbReference type="OrthoDB" id="277109at2759"/>
<keyword evidence="3" id="KW-0539">Nucleus</keyword>
<name>A0A1E4TF96_9ASCO</name>
<organism evidence="4 5">
    <name type="scientific">Tortispora caseinolytica NRRL Y-17796</name>
    <dbReference type="NCBI Taxonomy" id="767744"/>
    <lineage>
        <taxon>Eukaryota</taxon>
        <taxon>Fungi</taxon>
        <taxon>Dikarya</taxon>
        <taxon>Ascomycota</taxon>
        <taxon>Saccharomycotina</taxon>
        <taxon>Trigonopsidomycetes</taxon>
        <taxon>Trigonopsidales</taxon>
        <taxon>Trigonopsidaceae</taxon>
        <taxon>Tortispora</taxon>
    </lineage>
</organism>